<gene>
    <name evidence="1" type="ORF">EVAR_23240_1</name>
</gene>
<dbReference type="AlphaFoldDB" id="A0A4C1VF93"/>
<proteinExistence type="predicted"/>
<dbReference type="Proteomes" id="UP000299102">
    <property type="component" value="Unassembled WGS sequence"/>
</dbReference>
<dbReference type="EMBL" id="BGZK01000325">
    <property type="protein sequence ID" value="GBP36937.1"/>
    <property type="molecule type" value="Genomic_DNA"/>
</dbReference>
<organism evidence="1 2">
    <name type="scientific">Eumeta variegata</name>
    <name type="common">Bagworm moth</name>
    <name type="synonym">Eumeta japonica</name>
    <dbReference type="NCBI Taxonomy" id="151549"/>
    <lineage>
        <taxon>Eukaryota</taxon>
        <taxon>Metazoa</taxon>
        <taxon>Ecdysozoa</taxon>
        <taxon>Arthropoda</taxon>
        <taxon>Hexapoda</taxon>
        <taxon>Insecta</taxon>
        <taxon>Pterygota</taxon>
        <taxon>Neoptera</taxon>
        <taxon>Endopterygota</taxon>
        <taxon>Lepidoptera</taxon>
        <taxon>Glossata</taxon>
        <taxon>Ditrysia</taxon>
        <taxon>Tineoidea</taxon>
        <taxon>Psychidae</taxon>
        <taxon>Oiketicinae</taxon>
        <taxon>Eumeta</taxon>
    </lineage>
</organism>
<name>A0A4C1VF93_EUMVA</name>
<sequence>MGIIAILITPRERSFGTMNDLIFAGFPGLFVKIPASRPPIGPRPNAHTTCAPQTDDHLYLYKGGRRGNYFVPSALNLQAAGAGRRARRRSRRPE</sequence>
<protein>
    <submittedName>
        <fullName evidence="1">Uncharacterized protein</fullName>
    </submittedName>
</protein>
<evidence type="ECO:0000313" key="1">
    <source>
        <dbReference type="EMBL" id="GBP36937.1"/>
    </source>
</evidence>
<comment type="caution">
    <text evidence="1">The sequence shown here is derived from an EMBL/GenBank/DDBJ whole genome shotgun (WGS) entry which is preliminary data.</text>
</comment>
<keyword evidence="2" id="KW-1185">Reference proteome</keyword>
<accession>A0A4C1VF93</accession>
<reference evidence="1 2" key="1">
    <citation type="journal article" date="2019" name="Commun. Biol.">
        <title>The bagworm genome reveals a unique fibroin gene that provides high tensile strength.</title>
        <authorList>
            <person name="Kono N."/>
            <person name="Nakamura H."/>
            <person name="Ohtoshi R."/>
            <person name="Tomita M."/>
            <person name="Numata K."/>
            <person name="Arakawa K."/>
        </authorList>
    </citation>
    <scope>NUCLEOTIDE SEQUENCE [LARGE SCALE GENOMIC DNA]</scope>
</reference>
<evidence type="ECO:0000313" key="2">
    <source>
        <dbReference type="Proteomes" id="UP000299102"/>
    </source>
</evidence>